<evidence type="ECO:0000256" key="3">
    <source>
        <dbReference type="ARBA" id="ARBA00023034"/>
    </source>
</evidence>
<dbReference type="PANTHER" id="PTHR14899">
    <property type="entry name" value="G KINASE ANCHORING PROTEIN 1"/>
    <property type="match status" value="1"/>
</dbReference>
<comment type="subcellular location">
    <subcellularLocation>
        <location evidence="1">Golgi apparatus</location>
    </subcellularLocation>
</comment>
<dbReference type="AlphaFoldDB" id="A0A6P8Z770"/>
<reference evidence="8 9" key="1">
    <citation type="submission" date="2025-04" db="UniProtKB">
        <authorList>
            <consortium name="RefSeq"/>
        </authorList>
    </citation>
    <scope>IDENTIFICATION</scope>
    <source>
        <tissue evidence="8 9">Total insect</tissue>
    </source>
</reference>
<dbReference type="OrthoDB" id="5864420at2759"/>
<dbReference type="GO" id="GO:0007165">
    <property type="term" value="P:signal transduction"/>
    <property type="evidence" value="ECO:0007669"/>
    <property type="project" value="InterPro"/>
</dbReference>
<feature type="region of interest" description="Disordered" evidence="6">
    <location>
        <begin position="1"/>
        <end position="81"/>
    </location>
</feature>
<dbReference type="Proteomes" id="UP000515158">
    <property type="component" value="Unplaced"/>
</dbReference>
<dbReference type="GeneID" id="117646079"/>
<dbReference type="InterPro" id="IPR026109">
    <property type="entry name" value="GKAP1"/>
</dbReference>
<evidence type="ECO:0000256" key="1">
    <source>
        <dbReference type="ARBA" id="ARBA00004555"/>
    </source>
</evidence>
<evidence type="ECO:0000256" key="6">
    <source>
        <dbReference type="SAM" id="MobiDB-lite"/>
    </source>
</evidence>
<proteinExistence type="inferred from homology"/>
<gene>
    <name evidence="8 9" type="primary">LOC117646079</name>
</gene>
<accession>A0A6P8Z770</accession>
<feature type="coiled-coil region" evidence="5">
    <location>
        <begin position="110"/>
        <end position="137"/>
    </location>
</feature>
<feature type="region of interest" description="Disordered" evidence="6">
    <location>
        <begin position="296"/>
        <end position="321"/>
    </location>
</feature>
<evidence type="ECO:0000313" key="9">
    <source>
        <dbReference type="RefSeq" id="XP_034242652.1"/>
    </source>
</evidence>
<keyword evidence="7" id="KW-1185">Reference proteome</keyword>
<dbReference type="KEGG" id="tpal:117646079"/>
<dbReference type="RefSeq" id="XP_034242652.1">
    <property type="nucleotide sequence ID" value="XM_034386761.1"/>
</dbReference>
<dbReference type="PANTHER" id="PTHR14899:SF0">
    <property type="entry name" value="G KINASE-ANCHORING PROTEIN 1"/>
    <property type="match status" value="1"/>
</dbReference>
<organism evidence="9">
    <name type="scientific">Thrips palmi</name>
    <name type="common">Melon thrips</name>
    <dbReference type="NCBI Taxonomy" id="161013"/>
    <lineage>
        <taxon>Eukaryota</taxon>
        <taxon>Metazoa</taxon>
        <taxon>Ecdysozoa</taxon>
        <taxon>Arthropoda</taxon>
        <taxon>Hexapoda</taxon>
        <taxon>Insecta</taxon>
        <taxon>Pterygota</taxon>
        <taxon>Neoptera</taxon>
        <taxon>Paraneoptera</taxon>
        <taxon>Thysanoptera</taxon>
        <taxon>Terebrantia</taxon>
        <taxon>Thripoidea</taxon>
        <taxon>Thripidae</taxon>
        <taxon>Thrips</taxon>
    </lineage>
</organism>
<name>A0A6P8Z770_THRPL</name>
<keyword evidence="3" id="KW-0333">Golgi apparatus</keyword>
<evidence type="ECO:0000256" key="5">
    <source>
        <dbReference type="SAM" id="Coils"/>
    </source>
</evidence>
<evidence type="ECO:0000313" key="8">
    <source>
        <dbReference type="RefSeq" id="XP_034242651.1"/>
    </source>
</evidence>
<evidence type="ECO:0000313" key="7">
    <source>
        <dbReference type="Proteomes" id="UP000515158"/>
    </source>
</evidence>
<evidence type="ECO:0000256" key="2">
    <source>
        <dbReference type="ARBA" id="ARBA00006662"/>
    </source>
</evidence>
<dbReference type="PRINTS" id="PR02083">
    <property type="entry name" value="GKINASEAP1"/>
</dbReference>
<sequence length="321" mass="36054">MLGVASRFSVLKIEGEDQPKTPVKKRVEKSKTDGKKPNPSQNKAAGGPAKNNKKPGAAQNGQSTNSKGKGKTSKVKAATAEQWEEWKQKDAKYVDENYEGELQEAILQSKLEFEQNKDFYERTKKELEAEKKLASVAGKKKKSKAMSLDEFNNMQENSENGIEQEPCENGAAAVDDPEFFNKIKEEAKEVIKREQMKRKIKEREPFLDEAISIAQYQVKLEERDAEIASLKEELAQVKEDLLKVKSRNKKLCSIIGQSEVKDKAEILVQLDKLQVVKDELTAEVANLHVQLEQERSKVHALSATDGKGKGNKKRTASETHN</sequence>
<dbReference type="RefSeq" id="XP_034242651.1">
    <property type="nucleotide sequence ID" value="XM_034386760.1"/>
</dbReference>
<feature type="compositionally biased region" description="Low complexity" evidence="6">
    <location>
        <begin position="41"/>
        <end position="67"/>
    </location>
</feature>
<evidence type="ECO:0000256" key="4">
    <source>
        <dbReference type="ARBA" id="ARBA00023054"/>
    </source>
</evidence>
<dbReference type="GO" id="GO:0005794">
    <property type="term" value="C:Golgi apparatus"/>
    <property type="evidence" value="ECO:0007669"/>
    <property type="project" value="UniProtKB-SubCell"/>
</dbReference>
<protein>
    <submittedName>
        <fullName evidence="8 9">G kinase-anchoring protein 1-like</fullName>
    </submittedName>
</protein>
<keyword evidence="4 5" id="KW-0175">Coiled coil</keyword>
<comment type="similarity">
    <text evidence="2">Belongs to the GKAP1 family.</text>
</comment>